<dbReference type="InterPro" id="IPR014756">
    <property type="entry name" value="Ig_E-set"/>
</dbReference>
<protein>
    <submittedName>
        <fullName evidence="4">IPT/TIG domain-containing protein</fullName>
    </submittedName>
</protein>
<accession>A0A1K2HD31</accession>
<evidence type="ECO:0000313" key="5">
    <source>
        <dbReference type="Proteomes" id="UP000186513"/>
    </source>
</evidence>
<keyword evidence="5" id="KW-1185">Reference proteome</keyword>
<feature type="region of interest" description="Disordered" evidence="1">
    <location>
        <begin position="960"/>
        <end position="981"/>
    </location>
</feature>
<dbReference type="STRING" id="1121279.SAMN02745887_01380"/>
<dbReference type="Gene3D" id="2.60.40.10">
    <property type="entry name" value="Immunoglobulins"/>
    <property type="match status" value="6"/>
</dbReference>
<name>A0A1K2HD31_9NEIS</name>
<evidence type="ECO:0000256" key="1">
    <source>
        <dbReference type="SAM" id="MobiDB-lite"/>
    </source>
</evidence>
<reference evidence="4 5" key="1">
    <citation type="submission" date="2016-11" db="EMBL/GenBank/DDBJ databases">
        <authorList>
            <person name="Jaros S."/>
            <person name="Januszkiewicz K."/>
            <person name="Wedrychowicz H."/>
        </authorList>
    </citation>
    <scope>NUCLEOTIDE SEQUENCE [LARGE SCALE GENOMIC DNA]</scope>
    <source>
        <strain evidence="4 5">DSM 18899</strain>
    </source>
</reference>
<proteinExistence type="predicted"/>
<feature type="signal peptide" evidence="2">
    <location>
        <begin position="1"/>
        <end position="26"/>
    </location>
</feature>
<keyword evidence="2" id="KW-0732">Signal</keyword>
<feature type="chain" id="PRO_5012950331" evidence="2">
    <location>
        <begin position="27"/>
        <end position="1052"/>
    </location>
</feature>
<evidence type="ECO:0000259" key="3">
    <source>
        <dbReference type="SMART" id="SM00429"/>
    </source>
</evidence>
<evidence type="ECO:0000313" key="4">
    <source>
        <dbReference type="EMBL" id="SFZ74736.1"/>
    </source>
</evidence>
<gene>
    <name evidence="4" type="ORF">SAMN02745887_01380</name>
</gene>
<dbReference type="Pfam" id="PF01833">
    <property type="entry name" value="TIG"/>
    <property type="match status" value="3"/>
</dbReference>
<organism evidence="4 5">
    <name type="scientific">Chitinimonas taiwanensis DSM 18899</name>
    <dbReference type="NCBI Taxonomy" id="1121279"/>
    <lineage>
        <taxon>Bacteria</taxon>
        <taxon>Pseudomonadati</taxon>
        <taxon>Pseudomonadota</taxon>
        <taxon>Betaproteobacteria</taxon>
        <taxon>Neisseriales</taxon>
        <taxon>Chitinibacteraceae</taxon>
        <taxon>Chitinimonas</taxon>
    </lineage>
</organism>
<dbReference type="SUPFAM" id="SSF55486">
    <property type="entry name" value="Metalloproteases ('zincins'), catalytic domain"/>
    <property type="match status" value="1"/>
</dbReference>
<sequence length="1052" mass="109054">MSFPSLLRASCALALLLNLAACGSGGGDGDKPTNTSQPQPPVSSLAIHSVAPLSAKPGDTLDIRGSGLKGTQRATLGRVAASFTVLSDGQLSLVVPAQAVSGVVELQGAGQLAQSAQSVRISNQPSVTTLEPSSVKVGGRVTLQGSHLEQIQSLRLNGLLLNIESQSTSAISFIVPAEARSGYVSLHYGDNTVLTVPQGLTVQVSLSIAGFKPSEGLVGRLVTLQGNGFDLVSQVRFGNAAASPVERSANSLSVYVPPGAQSGPISLVGSDGSVLSSSDSFTVIPPILAQDLQPRSAMQGQTITVSGSGFDEVASVSVNGNGVALQSRSDSSLRFAMPKGGGAVLLQGKRQPAVTAGVLTEILAPVTRVSGYSPSSGPAGTVITISGNALGQVTGASMGGKSITFTAVSDSQLRISSIAGGGAIVLMVGSQQIAVGNFTEPAQPPAVTVSGFSPASGYAGSQVTISGSQLDRVSSASMGGVNANIVSRTATSLVLQVPAGGNGAIVLQADGKAISVGNFSLSSAPEKPAVAIQRVEVAQTYLQAPGEGYQRLVPGKPALVRVFVAGSEGSAAPAVQLTASAGGSVLGTLRLSGPSTLSAAPQASVLAQTFNAKLPASWVRSGLSLQIDVDPLRELTRGASQVSDPVVGKATNLRLTVVPLNISEGNLTASMPSLAAIRTHLVRNLPVADTALHIEQRTAYRLTSVSKVREFEEWDKTLRELNDLRDAEGNKRHYYGFVPDPNFEYGTAGLGYVPGPEGGYSRSSIGLEARYDDDLSTFLHELGHNFGRPHAPCGNVKNPEGGFPYANGQLGPTMIYDNIADKIATPSNTSDVMGYCGGQWFSDYAYSKVQAHLEAWLYPSGSAKQLFRAPVELVEISGSIGLDGVRFEPVRGSLGQPQQDEGDHVLQVQLANGSMLNAPLRTVQVADASVPTAHFKLKLAKPAAEIVGLQLLRQGKALPLAGDKPQSAARQTGDSSGPRLAWREQAGQLTLSWDARRYRYLSVQHIGQANTVLARQLEGGQAKLDTRALPQGGQWQLVLSDGLHTRLMRVAR</sequence>
<dbReference type="InterPro" id="IPR013783">
    <property type="entry name" value="Ig-like_fold"/>
</dbReference>
<feature type="domain" description="IPT/TIG" evidence="3">
    <location>
        <begin position="205"/>
        <end position="284"/>
    </location>
</feature>
<dbReference type="AlphaFoldDB" id="A0A1K2HD31"/>
<dbReference type="InterPro" id="IPR002909">
    <property type="entry name" value="IPT_dom"/>
</dbReference>
<dbReference type="CDD" id="cd00102">
    <property type="entry name" value="IPT"/>
    <property type="match status" value="1"/>
</dbReference>
<dbReference type="RefSeq" id="WP_084658281.1">
    <property type="nucleotide sequence ID" value="NZ_FPKR01000004.1"/>
</dbReference>
<dbReference type="SUPFAM" id="SSF81296">
    <property type="entry name" value="E set domains"/>
    <property type="match status" value="6"/>
</dbReference>
<dbReference type="Proteomes" id="UP000186513">
    <property type="component" value="Unassembled WGS sequence"/>
</dbReference>
<dbReference type="Pfam" id="PF13688">
    <property type="entry name" value="Reprolysin_5"/>
    <property type="match status" value="1"/>
</dbReference>
<dbReference type="SMART" id="SM00429">
    <property type="entry name" value="IPT"/>
    <property type="match status" value="2"/>
</dbReference>
<feature type="domain" description="IPT/TIG" evidence="3">
    <location>
        <begin position="124"/>
        <end position="203"/>
    </location>
</feature>
<dbReference type="CDD" id="cd00603">
    <property type="entry name" value="IPT_PCSR"/>
    <property type="match status" value="2"/>
</dbReference>
<dbReference type="OrthoDB" id="9126436at2"/>
<dbReference type="EMBL" id="FPKR01000004">
    <property type="protein sequence ID" value="SFZ74736.1"/>
    <property type="molecule type" value="Genomic_DNA"/>
</dbReference>
<evidence type="ECO:0000256" key="2">
    <source>
        <dbReference type="SAM" id="SignalP"/>
    </source>
</evidence>